<proteinExistence type="predicted"/>
<organism evidence="1 2">
    <name type="scientific">Dentipellis fragilis</name>
    <dbReference type="NCBI Taxonomy" id="205917"/>
    <lineage>
        <taxon>Eukaryota</taxon>
        <taxon>Fungi</taxon>
        <taxon>Dikarya</taxon>
        <taxon>Basidiomycota</taxon>
        <taxon>Agaricomycotina</taxon>
        <taxon>Agaricomycetes</taxon>
        <taxon>Russulales</taxon>
        <taxon>Hericiaceae</taxon>
        <taxon>Dentipellis</taxon>
    </lineage>
</organism>
<protein>
    <submittedName>
        <fullName evidence="1">Uncharacterized protein</fullName>
    </submittedName>
</protein>
<evidence type="ECO:0000313" key="1">
    <source>
        <dbReference type="EMBL" id="TFY53769.1"/>
    </source>
</evidence>
<comment type="caution">
    <text evidence="1">The sequence shown here is derived from an EMBL/GenBank/DDBJ whole genome shotgun (WGS) entry which is preliminary data.</text>
</comment>
<gene>
    <name evidence="1" type="ORF">EVG20_g9975</name>
</gene>
<reference evidence="1 2" key="1">
    <citation type="submission" date="2019-02" db="EMBL/GenBank/DDBJ databases">
        <title>Genome sequencing of the rare red list fungi Dentipellis fragilis.</title>
        <authorList>
            <person name="Buettner E."/>
            <person name="Kellner H."/>
        </authorList>
    </citation>
    <scope>NUCLEOTIDE SEQUENCE [LARGE SCALE GENOMIC DNA]</scope>
    <source>
        <strain evidence="1 2">DSM 105465</strain>
    </source>
</reference>
<accession>A0A4Y9XYV9</accession>
<dbReference type="AlphaFoldDB" id="A0A4Y9XYV9"/>
<sequence>MQLVDRPRYYRFNTKWMESIEGYTRPLLITATELLCVIKRLGPLAILEHLEFAYQADSQDFMLPTQIAEFFPNLRSLELHRYRSEGETDIHIESAVTTIDLQRFLSKELRTDSISCSDFMALLRHYAMKIARNCSSSLQIIDFLTTYVYGEQFWMRCYVSRDDRGKPVLEFDDQAIIPSSRLDDRP</sequence>
<keyword evidence="2" id="KW-1185">Reference proteome</keyword>
<name>A0A4Y9XYV9_9AGAM</name>
<evidence type="ECO:0000313" key="2">
    <source>
        <dbReference type="Proteomes" id="UP000298327"/>
    </source>
</evidence>
<dbReference type="EMBL" id="SEOQ01001107">
    <property type="protein sequence ID" value="TFY53769.1"/>
    <property type="molecule type" value="Genomic_DNA"/>
</dbReference>
<dbReference type="Proteomes" id="UP000298327">
    <property type="component" value="Unassembled WGS sequence"/>
</dbReference>
<dbReference type="OrthoDB" id="2799179at2759"/>